<keyword evidence="2" id="KW-1185">Reference proteome</keyword>
<proteinExistence type="predicted"/>
<dbReference type="RefSeq" id="WP_152212116.1">
    <property type="nucleotide sequence ID" value="NZ_WFLN01000005.1"/>
</dbReference>
<gene>
    <name evidence="1" type="ORF">GCL57_04655</name>
</gene>
<dbReference type="InterPro" id="IPR008921">
    <property type="entry name" value="DNA_pol3_clamp-load_cplx_C"/>
</dbReference>
<evidence type="ECO:0000313" key="2">
    <source>
        <dbReference type="Proteomes" id="UP000442694"/>
    </source>
</evidence>
<accession>A0A833N4E4</accession>
<dbReference type="Proteomes" id="UP000442694">
    <property type="component" value="Unassembled WGS sequence"/>
</dbReference>
<dbReference type="GO" id="GO:0006260">
    <property type="term" value="P:DNA replication"/>
    <property type="evidence" value="ECO:0007669"/>
    <property type="project" value="InterPro"/>
</dbReference>
<organism evidence="1 2">
    <name type="scientific">Fluviispira multicolorata</name>
    <dbReference type="NCBI Taxonomy" id="2654512"/>
    <lineage>
        <taxon>Bacteria</taxon>
        <taxon>Pseudomonadati</taxon>
        <taxon>Bdellovibrionota</taxon>
        <taxon>Oligoflexia</taxon>
        <taxon>Silvanigrellales</taxon>
        <taxon>Silvanigrellaceae</taxon>
        <taxon>Fluviispira</taxon>
    </lineage>
</organism>
<comment type="caution">
    <text evidence="1">The sequence shown here is derived from an EMBL/GenBank/DDBJ whole genome shotgun (WGS) entry which is preliminary data.</text>
</comment>
<dbReference type="GO" id="GO:0003677">
    <property type="term" value="F:DNA binding"/>
    <property type="evidence" value="ECO:0007669"/>
    <property type="project" value="InterPro"/>
</dbReference>
<sequence>MQRIDASKLISLLFATEKSAEIKFVLAENPIFKRIIENKVHLEVGNSPQRFIGKNAIIEFIEYIATGSLFSAPQKSIVEMPEKLTAKQWNEEKELLNRIPTPLETSAYFFAPTSYRNILKETDFKSLGSVYLCYEPNETDLFRCVEILLLRYSSLAKKSRTEIAELCCYALECYSGDLVSCDMHFARMENAGLNFNAALAGNPEVNGFHVADALSRGDRHLIELRLSQCESCGEEAASVFMALVYFIKQVCFMHAALEETKDMRSAFDKARIPFPSQGRVQRALQVLTKEKIGHFFIAAPQIEMQLRYQKNAHKWLASELIYFISN</sequence>
<dbReference type="Gene3D" id="1.20.272.10">
    <property type="match status" value="1"/>
</dbReference>
<name>A0A833N4E4_9BACT</name>
<evidence type="ECO:0000313" key="1">
    <source>
        <dbReference type="EMBL" id="KAB8031941.1"/>
    </source>
</evidence>
<evidence type="ECO:0008006" key="3">
    <source>
        <dbReference type="Google" id="ProtNLM"/>
    </source>
</evidence>
<protein>
    <recommendedName>
        <fullName evidence="3">DNA polymerase III, delta subunit</fullName>
    </recommendedName>
</protein>
<dbReference type="EMBL" id="WFLN01000005">
    <property type="protein sequence ID" value="KAB8031941.1"/>
    <property type="molecule type" value="Genomic_DNA"/>
</dbReference>
<dbReference type="SUPFAM" id="SSF48019">
    <property type="entry name" value="post-AAA+ oligomerization domain-like"/>
    <property type="match status" value="1"/>
</dbReference>
<dbReference type="AlphaFoldDB" id="A0A833N4E4"/>
<reference evidence="1 2" key="1">
    <citation type="submission" date="2019-10" db="EMBL/GenBank/DDBJ databases">
        <title>New genus of Silvanigrellaceae.</title>
        <authorList>
            <person name="Pitt A."/>
            <person name="Hahn M.W."/>
        </authorList>
    </citation>
    <scope>NUCLEOTIDE SEQUENCE [LARGE SCALE GENOMIC DNA]</scope>
    <source>
        <strain evidence="1 2">33A1-SZDP</strain>
    </source>
</reference>